<keyword evidence="4" id="KW-1185">Reference proteome</keyword>
<feature type="domain" description="PH" evidence="2">
    <location>
        <begin position="11"/>
        <end position="101"/>
    </location>
</feature>
<evidence type="ECO:0000313" key="4">
    <source>
        <dbReference type="Proteomes" id="UP000012073"/>
    </source>
</evidence>
<dbReference type="AlphaFoldDB" id="R7QS02"/>
<evidence type="ECO:0000313" key="3">
    <source>
        <dbReference type="EMBL" id="CDF40160.1"/>
    </source>
</evidence>
<sequence length="207" mass="22568">MASRASGNSVPSLMEGYLGKKGKRMGSRVKRYMRLDGAILSNHHAAGAPPSWRVNVKDAVIGHHAKRHKVTIELYNNKLELYAESARESSQWFDALRNAKKKAASRDAAPSNDSMPAASVDLPADIDASRSRSQADPVEDRQDRPANARAHLSNNFKVVKPASRNVSSTDSSGSDEAYEGGPLVVQGQVYEETPASMIFKQFTFPAK</sequence>
<dbReference type="SMART" id="SM00233">
    <property type="entry name" value="PH"/>
    <property type="match status" value="1"/>
</dbReference>
<feature type="compositionally biased region" description="Polar residues" evidence="1">
    <location>
        <begin position="164"/>
        <end position="174"/>
    </location>
</feature>
<organism evidence="3 4">
    <name type="scientific">Chondrus crispus</name>
    <name type="common">Carrageen Irish moss</name>
    <name type="synonym">Polymorpha crispa</name>
    <dbReference type="NCBI Taxonomy" id="2769"/>
    <lineage>
        <taxon>Eukaryota</taxon>
        <taxon>Rhodophyta</taxon>
        <taxon>Florideophyceae</taxon>
        <taxon>Rhodymeniophycidae</taxon>
        <taxon>Gigartinales</taxon>
        <taxon>Gigartinaceae</taxon>
        <taxon>Chondrus</taxon>
    </lineage>
</organism>
<accession>R7QS02</accession>
<dbReference type="RefSeq" id="XP_005710454.1">
    <property type="nucleotide sequence ID" value="XM_005710397.1"/>
</dbReference>
<dbReference type="Gene3D" id="2.30.29.30">
    <property type="entry name" value="Pleckstrin-homology domain (PH domain)/Phosphotyrosine-binding domain (PTB)"/>
    <property type="match status" value="1"/>
</dbReference>
<dbReference type="SUPFAM" id="SSF50729">
    <property type="entry name" value="PH domain-like"/>
    <property type="match status" value="1"/>
</dbReference>
<evidence type="ECO:0000259" key="2">
    <source>
        <dbReference type="PROSITE" id="PS50003"/>
    </source>
</evidence>
<protein>
    <recommendedName>
        <fullName evidence="2">PH domain-containing protein</fullName>
    </recommendedName>
</protein>
<dbReference type="PROSITE" id="PS50003">
    <property type="entry name" value="PH_DOMAIN"/>
    <property type="match status" value="1"/>
</dbReference>
<dbReference type="GeneID" id="17318164"/>
<dbReference type="Gramene" id="CDF40160">
    <property type="protein sequence ID" value="CDF40160"/>
    <property type="gene ID" value="CHC_T00007023001"/>
</dbReference>
<dbReference type="Proteomes" id="UP000012073">
    <property type="component" value="Unassembled WGS sequence"/>
</dbReference>
<dbReference type="OrthoDB" id="10444766at2759"/>
<evidence type="ECO:0000256" key="1">
    <source>
        <dbReference type="SAM" id="MobiDB-lite"/>
    </source>
</evidence>
<dbReference type="KEGG" id="ccp:CHC_T00007023001"/>
<name>R7QS02_CHOCR</name>
<gene>
    <name evidence="3" type="ORF">CHC_T00007023001</name>
</gene>
<dbReference type="EMBL" id="HG002134">
    <property type="protein sequence ID" value="CDF40160.1"/>
    <property type="molecule type" value="Genomic_DNA"/>
</dbReference>
<dbReference type="InterPro" id="IPR001849">
    <property type="entry name" value="PH_domain"/>
</dbReference>
<dbReference type="InterPro" id="IPR011993">
    <property type="entry name" value="PH-like_dom_sf"/>
</dbReference>
<proteinExistence type="predicted"/>
<feature type="region of interest" description="Disordered" evidence="1">
    <location>
        <begin position="127"/>
        <end position="180"/>
    </location>
</feature>
<reference evidence="4" key="1">
    <citation type="journal article" date="2013" name="Proc. Natl. Acad. Sci. U.S.A.">
        <title>Genome structure and metabolic features in the red seaweed Chondrus crispus shed light on evolution of the Archaeplastida.</title>
        <authorList>
            <person name="Collen J."/>
            <person name="Porcel B."/>
            <person name="Carre W."/>
            <person name="Ball S.G."/>
            <person name="Chaparro C."/>
            <person name="Tonon T."/>
            <person name="Barbeyron T."/>
            <person name="Michel G."/>
            <person name="Noel B."/>
            <person name="Valentin K."/>
            <person name="Elias M."/>
            <person name="Artiguenave F."/>
            <person name="Arun A."/>
            <person name="Aury J.M."/>
            <person name="Barbosa-Neto J.F."/>
            <person name="Bothwell J.H."/>
            <person name="Bouget F.Y."/>
            <person name="Brillet L."/>
            <person name="Cabello-Hurtado F."/>
            <person name="Capella-Gutierrez S."/>
            <person name="Charrier B."/>
            <person name="Cladiere L."/>
            <person name="Cock J.M."/>
            <person name="Coelho S.M."/>
            <person name="Colleoni C."/>
            <person name="Czjzek M."/>
            <person name="Da Silva C."/>
            <person name="Delage L."/>
            <person name="Denoeud F."/>
            <person name="Deschamps P."/>
            <person name="Dittami S.M."/>
            <person name="Gabaldon T."/>
            <person name="Gachon C.M."/>
            <person name="Groisillier A."/>
            <person name="Herve C."/>
            <person name="Jabbari K."/>
            <person name="Katinka M."/>
            <person name="Kloareg B."/>
            <person name="Kowalczyk N."/>
            <person name="Labadie K."/>
            <person name="Leblanc C."/>
            <person name="Lopez P.J."/>
            <person name="McLachlan D.H."/>
            <person name="Meslet-Cladiere L."/>
            <person name="Moustafa A."/>
            <person name="Nehr Z."/>
            <person name="Nyvall Collen P."/>
            <person name="Panaud O."/>
            <person name="Partensky F."/>
            <person name="Poulain J."/>
            <person name="Rensing S.A."/>
            <person name="Rousvoal S."/>
            <person name="Samson G."/>
            <person name="Symeonidi A."/>
            <person name="Weissenbach J."/>
            <person name="Zambounis A."/>
            <person name="Wincker P."/>
            <person name="Boyen C."/>
        </authorList>
    </citation>
    <scope>NUCLEOTIDE SEQUENCE [LARGE SCALE GENOMIC DNA]</scope>
    <source>
        <strain evidence="4">cv. Stackhouse</strain>
    </source>
</reference>